<gene>
    <name evidence="1" type="ORF">A4X13_0g8185</name>
</gene>
<accession>A0A177T962</accession>
<sequence>MEATVIRLWEPSVEDYEDVKDRQDTRQSSPIRILDLSVSSVVGEIAALKRDPAAVCLPNRSINAIKSVAESLQPPLPSPDGIRSYFAGSPIFFNWNLEQGKLWIDSNFGSGLHKSPASTITSGMDPALIESLRVVPNAFHDIFTQKTDSWQPLIDILEAETPRHHWRLCKLMLWEGLGPRIDMVGTSLANATGPERFEIPFAPLSPAEWAAASAGMRGLPHS</sequence>
<dbReference type="EMBL" id="LWDF02001302">
    <property type="protein sequence ID" value="KAE8239474.1"/>
    <property type="molecule type" value="Genomic_DNA"/>
</dbReference>
<proteinExistence type="predicted"/>
<dbReference type="AlphaFoldDB" id="A0A177T962"/>
<comment type="caution">
    <text evidence="1">The sequence shown here is derived from an EMBL/GenBank/DDBJ whole genome shotgun (WGS) entry which is preliminary data.</text>
</comment>
<name>A0A177T962_9BASI</name>
<dbReference type="Proteomes" id="UP000077521">
    <property type="component" value="Unassembled WGS sequence"/>
</dbReference>
<reference evidence="1" key="2">
    <citation type="journal article" date="2019" name="IMA Fungus">
        <title>Genome sequencing and comparison of five Tilletia species to identify candidate genes for the detection of regulated species infecting wheat.</title>
        <authorList>
            <person name="Nguyen H.D.T."/>
            <person name="Sultana T."/>
            <person name="Kesanakurti P."/>
            <person name="Hambleton S."/>
        </authorList>
    </citation>
    <scope>NUCLEOTIDE SEQUENCE</scope>
    <source>
        <strain evidence="1">DAOMC 236416</strain>
    </source>
</reference>
<organism evidence="1 2">
    <name type="scientific">Tilletia indica</name>
    <dbReference type="NCBI Taxonomy" id="43049"/>
    <lineage>
        <taxon>Eukaryota</taxon>
        <taxon>Fungi</taxon>
        <taxon>Dikarya</taxon>
        <taxon>Basidiomycota</taxon>
        <taxon>Ustilaginomycotina</taxon>
        <taxon>Exobasidiomycetes</taxon>
        <taxon>Tilletiales</taxon>
        <taxon>Tilletiaceae</taxon>
        <taxon>Tilletia</taxon>
    </lineage>
</organism>
<protein>
    <submittedName>
        <fullName evidence="1">Uncharacterized protein</fullName>
    </submittedName>
</protein>
<keyword evidence="2" id="KW-1185">Reference proteome</keyword>
<reference evidence="1" key="1">
    <citation type="submission" date="2016-04" db="EMBL/GenBank/DDBJ databases">
        <authorList>
            <person name="Nguyen H.D."/>
            <person name="Samba Siva P."/>
            <person name="Cullis J."/>
            <person name="Levesque C.A."/>
            <person name="Hambleton S."/>
        </authorList>
    </citation>
    <scope>NUCLEOTIDE SEQUENCE</scope>
    <source>
        <strain evidence="1">DAOMC 236416</strain>
    </source>
</reference>
<evidence type="ECO:0000313" key="1">
    <source>
        <dbReference type="EMBL" id="KAE8239474.1"/>
    </source>
</evidence>
<evidence type="ECO:0000313" key="2">
    <source>
        <dbReference type="Proteomes" id="UP000077521"/>
    </source>
</evidence>